<dbReference type="Gene3D" id="3.30.450.20">
    <property type="entry name" value="PAS domain"/>
    <property type="match status" value="1"/>
</dbReference>
<name>A0ABU0KZL4_9BACL</name>
<dbReference type="Proteomes" id="UP001242811">
    <property type="component" value="Unassembled WGS sequence"/>
</dbReference>
<organism evidence="1 2">
    <name type="scientific">Paenibacillus brasilensis</name>
    <dbReference type="NCBI Taxonomy" id="128574"/>
    <lineage>
        <taxon>Bacteria</taxon>
        <taxon>Bacillati</taxon>
        <taxon>Bacillota</taxon>
        <taxon>Bacilli</taxon>
        <taxon>Bacillales</taxon>
        <taxon>Paenibacillaceae</taxon>
        <taxon>Paenibacillus</taxon>
    </lineage>
</organism>
<evidence type="ECO:0000313" key="2">
    <source>
        <dbReference type="Proteomes" id="UP001242811"/>
    </source>
</evidence>
<sequence length="114" mass="13402">MKIDAYGRLFEQELLLNDMTYGLGVFFAKDAYEPGVTYRSQYVHRDGGQIRQTTEYDDPQYNYLTQPWYTEAVKRGKELNFKEPFYDTKMKVNMITISTGVSDTLNQVVSRFRV</sequence>
<gene>
    <name evidence="1" type="ORF">QOZ95_003036</name>
</gene>
<dbReference type="Pfam" id="PF22673">
    <property type="entry name" value="MCP-like_PDC_1"/>
    <property type="match status" value="1"/>
</dbReference>
<accession>A0ABU0KZL4</accession>
<comment type="caution">
    <text evidence="1">The sequence shown here is derived from an EMBL/GenBank/DDBJ whole genome shotgun (WGS) entry which is preliminary data.</text>
</comment>
<dbReference type="CDD" id="cd12913">
    <property type="entry name" value="PDC1_MCP_like"/>
    <property type="match status" value="1"/>
</dbReference>
<proteinExistence type="predicted"/>
<reference evidence="1 2" key="1">
    <citation type="submission" date="2023-07" db="EMBL/GenBank/DDBJ databases">
        <title>Genomic Encyclopedia of Type Strains, Phase IV (KMG-IV): sequencing the most valuable type-strain genomes for metagenomic binning, comparative biology and taxonomic classification.</title>
        <authorList>
            <person name="Goeker M."/>
        </authorList>
    </citation>
    <scope>NUCLEOTIDE SEQUENCE [LARGE SCALE GENOMIC DNA]</scope>
    <source>
        <strain evidence="1 2">DSM 14914</strain>
    </source>
</reference>
<dbReference type="EMBL" id="JAUSWA010000017">
    <property type="protein sequence ID" value="MDQ0494869.1"/>
    <property type="molecule type" value="Genomic_DNA"/>
</dbReference>
<keyword evidence="2" id="KW-1185">Reference proteome</keyword>
<protein>
    <submittedName>
        <fullName evidence="1">Methyl-accepting chemotaxis protein</fullName>
    </submittedName>
</protein>
<dbReference type="RefSeq" id="WP_244316075.1">
    <property type="nucleotide sequence ID" value="NZ_CP045298.1"/>
</dbReference>
<evidence type="ECO:0000313" key="1">
    <source>
        <dbReference type="EMBL" id="MDQ0494869.1"/>
    </source>
</evidence>